<evidence type="ECO:0000256" key="1">
    <source>
        <dbReference type="SAM" id="SignalP"/>
    </source>
</evidence>
<gene>
    <name evidence="3" type="ORF">LTRI10_LOCUS26942</name>
</gene>
<feature type="domain" description="Gnk2-homologous" evidence="2">
    <location>
        <begin position="22"/>
        <end position="131"/>
    </location>
</feature>
<evidence type="ECO:0000313" key="3">
    <source>
        <dbReference type="EMBL" id="CAL1385834.1"/>
    </source>
</evidence>
<evidence type="ECO:0000259" key="2">
    <source>
        <dbReference type="PROSITE" id="PS51473"/>
    </source>
</evidence>
<accession>A0AAV2EIR9</accession>
<sequence length="131" mass="13556">MKAALVVIISAALLFASVSGQQGAEFCNCGPAATDDPEVYSALVSRLLDDMVALTPDRPKNPVSDETTFTKTVRSATLHSGGAAATASCADLVSCAKCLGKIRKSLKPCEKFGCGGGNVGDSCLLKFRQIK</sequence>
<dbReference type="InterPro" id="IPR002902">
    <property type="entry name" value="GNK2"/>
</dbReference>
<feature type="signal peptide" evidence="1">
    <location>
        <begin position="1"/>
        <end position="20"/>
    </location>
</feature>
<reference evidence="3 4" key="1">
    <citation type="submission" date="2024-04" db="EMBL/GenBank/DDBJ databases">
        <authorList>
            <person name="Fracassetti M."/>
        </authorList>
    </citation>
    <scope>NUCLEOTIDE SEQUENCE [LARGE SCALE GENOMIC DNA]</scope>
</reference>
<protein>
    <recommendedName>
        <fullName evidence="2">Gnk2-homologous domain-containing protein</fullName>
    </recommendedName>
</protein>
<keyword evidence="1" id="KW-0732">Signal</keyword>
<dbReference type="AlphaFoldDB" id="A0AAV2EIR9"/>
<feature type="chain" id="PRO_5043785591" description="Gnk2-homologous domain-containing protein" evidence="1">
    <location>
        <begin position="21"/>
        <end position="131"/>
    </location>
</feature>
<name>A0AAV2EIR9_9ROSI</name>
<dbReference type="PROSITE" id="PS51473">
    <property type="entry name" value="GNK2"/>
    <property type="match status" value="1"/>
</dbReference>
<evidence type="ECO:0000313" key="4">
    <source>
        <dbReference type="Proteomes" id="UP001497516"/>
    </source>
</evidence>
<keyword evidence="4" id="KW-1185">Reference proteome</keyword>
<dbReference type="EMBL" id="OZ034817">
    <property type="protein sequence ID" value="CAL1385834.1"/>
    <property type="molecule type" value="Genomic_DNA"/>
</dbReference>
<organism evidence="3 4">
    <name type="scientific">Linum trigynum</name>
    <dbReference type="NCBI Taxonomy" id="586398"/>
    <lineage>
        <taxon>Eukaryota</taxon>
        <taxon>Viridiplantae</taxon>
        <taxon>Streptophyta</taxon>
        <taxon>Embryophyta</taxon>
        <taxon>Tracheophyta</taxon>
        <taxon>Spermatophyta</taxon>
        <taxon>Magnoliopsida</taxon>
        <taxon>eudicotyledons</taxon>
        <taxon>Gunneridae</taxon>
        <taxon>Pentapetalae</taxon>
        <taxon>rosids</taxon>
        <taxon>fabids</taxon>
        <taxon>Malpighiales</taxon>
        <taxon>Linaceae</taxon>
        <taxon>Linum</taxon>
    </lineage>
</organism>
<dbReference type="Proteomes" id="UP001497516">
    <property type="component" value="Chromosome 4"/>
</dbReference>
<proteinExistence type="predicted"/>